<keyword evidence="4" id="KW-1185">Reference proteome</keyword>
<evidence type="ECO:0000256" key="2">
    <source>
        <dbReference type="SAM" id="MobiDB-lite"/>
    </source>
</evidence>
<evidence type="ECO:0000313" key="4">
    <source>
        <dbReference type="Proteomes" id="UP000649617"/>
    </source>
</evidence>
<reference evidence="3" key="1">
    <citation type="submission" date="2021-02" db="EMBL/GenBank/DDBJ databases">
        <authorList>
            <person name="Dougan E. K."/>
            <person name="Rhodes N."/>
            <person name="Thang M."/>
            <person name="Chan C."/>
        </authorList>
    </citation>
    <scope>NUCLEOTIDE SEQUENCE</scope>
</reference>
<feature type="region of interest" description="Disordered" evidence="2">
    <location>
        <begin position="94"/>
        <end position="168"/>
    </location>
</feature>
<gene>
    <name evidence="3" type="ORF">SPIL2461_LOCUS458</name>
</gene>
<feature type="coiled-coil region" evidence="1">
    <location>
        <begin position="172"/>
        <end position="241"/>
    </location>
</feature>
<feature type="compositionally biased region" description="Basic and acidic residues" evidence="2">
    <location>
        <begin position="127"/>
        <end position="144"/>
    </location>
</feature>
<comment type="caution">
    <text evidence="3">The sequence shown here is derived from an EMBL/GenBank/DDBJ whole genome shotgun (WGS) entry which is preliminary data.</text>
</comment>
<sequence>MNPDEAAPRPAARWNSNQPPSADDVIAAVPAGNLDSHPSRQNISRQEMNVLIGNVQRKAGFTKSGRGGEWSMSASNILLETLLRPKLMRRGSPLKGARALADGKAPESSNMHIDGKKGPKTKKRSKKSQEKNKQDDQIDIDDNKGNNGAPDTEKNPSESSNMHIDGEKDPEYQKMAAELRDAKQAMEYMEESIGEKDADIESKNTQIHEKDVRIHLLECDCQVYEMQIERLERELRELKQSAV</sequence>
<protein>
    <submittedName>
        <fullName evidence="3">Uncharacterized protein</fullName>
    </submittedName>
</protein>
<evidence type="ECO:0000313" key="3">
    <source>
        <dbReference type="EMBL" id="CAE7159528.1"/>
    </source>
</evidence>
<feature type="region of interest" description="Disordered" evidence="2">
    <location>
        <begin position="1"/>
        <end position="24"/>
    </location>
</feature>
<evidence type="ECO:0000256" key="1">
    <source>
        <dbReference type="SAM" id="Coils"/>
    </source>
</evidence>
<dbReference type="EMBL" id="CAJNIZ010000337">
    <property type="protein sequence ID" value="CAE7159528.1"/>
    <property type="molecule type" value="Genomic_DNA"/>
</dbReference>
<name>A0A812INE4_SYMPI</name>
<proteinExistence type="predicted"/>
<accession>A0A812INE4</accession>
<organism evidence="3 4">
    <name type="scientific">Symbiodinium pilosum</name>
    <name type="common">Dinoflagellate</name>
    <dbReference type="NCBI Taxonomy" id="2952"/>
    <lineage>
        <taxon>Eukaryota</taxon>
        <taxon>Sar</taxon>
        <taxon>Alveolata</taxon>
        <taxon>Dinophyceae</taxon>
        <taxon>Suessiales</taxon>
        <taxon>Symbiodiniaceae</taxon>
        <taxon>Symbiodinium</taxon>
    </lineage>
</organism>
<dbReference type="Proteomes" id="UP000649617">
    <property type="component" value="Unassembled WGS sequence"/>
</dbReference>
<dbReference type="AlphaFoldDB" id="A0A812INE4"/>
<keyword evidence="1" id="KW-0175">Coiled coil</keyword>